<dbReference type="PANTHER" id="PTHR23150">
    <property type="entry name" value="SULFATASE MODIFYING FACTOR 1, 2"/>
    <property type="match status" value="1"/>
</dbReference>
<feature type="compositionally biased region" description="Polar residues" evidence="4">
    <location>
        <begin position="1"/>
        <end position="17"/>
    </location>
</feature>
<evidence type="ECO:0000313" key="8">
    <source>
        <dbReference type="Proteomes" id="UP000317238"/>
    </source>
</evidence>
<dbReference type="InterPro" id="IPR005532">
    <property type="entry name" value="SUMF_dom"/>
</dbReference>
<keyword evidence="1 7" id="KW-0560">Oxidoreductase</keyword>
<dbReference type="InterPro" id="IPR051043">
    <property type="entry name" value="Sulfatase_Mod_Factor_Kinase"/>
</dbReference>
<dbReference type="GO" id="GO:0016491">
    <property type="term" value="F:oxidoreductase activity"/>
    <property type="evidence" value="ECO:0007669"/>
    <property type="project" value="UniProtKB-KW"/>
</dbReference>
<evidence type="ECO:0000313" key="7">
    <source>
        <dbReference type="EMBL" id="TWT69845.1"/>
    </source>
</evidence>
<dbReference type="InterPro" id="IPR016187">
    <property type="entry name" value="CTDL_fold"/>
</dbReference>
<keyword evidence="2" id="KW-0408">Iron</keyword>
<dbReference type="SUPFAM" id="SSF56436">
    <property type="entry name" value="C-type lectin-like"/>
    <property type="match status" value="1"/>
</dbReference>
<evidence type="ECO:0000256" key="4">
    <source>
        <dbReference type="SAM" id="MobiDB-lite"/>
    </source>
</evidence>
<evidence type="ECO:0000256" key="2">
    <source>
        <dbReference type="ARBA" id="ARBA00023004"/>
    </source>
</evidence>
<evidence type="ECO:0000256" key="3">
    <source>
        <dbReference type="ARBA" id="ARBA00037882"/>
    </source>
</evidence>
<protein>
    <submittedName>
        <fullName evidence="7">Iron(II)-dependent oxidoreductase EgtB</fullName>
        <ecNumber evidence="7">1.8.-.-</ecNumber>
    </submittedName>
</protein>
<evidence type="ECO:0000259" key="6">
    <source>
        <dbReference type="Pfam" id="PF12867"/>
    </source>
</evidence>
<proteinExistence type="predicted"/>
<dbReference type="InterPro" id="IPR042095">
    <property type="entry name" value="SUMF_sf"/>
</dbReference>
<dbReference type="Gene3D" id="3.90.1580.10">
    <property type="entry name" value="paralog of FGE (formylglycine-generating enzyme)"/>
    <property type="match status" value="1"/>
</dbReference>
<feature type="domain" description="Sulfatase-modifying factor enzyme-like" evidence="5">
    <location>
        <begin position="196"/>
        <end position="438"/>
    </location>
</feature>
<dbReference type="NCBIfam" id="TIGR03440">
    <property type="entry name" value="egtB_TIGR03440"/>
    <property type="match status" value="1"/>
</dbReference>
<dbReference type="EMBL" id="SJPL01000001">
    <property type="protein sequence ID" value="TWT69845.1"/>
    <property type="molecule type" value="Genomic_DNA"/>
</dbReference>
<comment type="caution">
    <text evidence="7">The sequence shown here is derived from an EMBL/GenBank/DDBJ whole genome shotgun (WGS) entry which is preliminary data.</text>
</comment>
<keyword evidence="8" id="KW-1185">Reference proteome</keyword>
<feature type="region of interest" description="Disordered" evidence="4">
    <location>
        <begin position="1"/>
        <end position="20"/>
    </location>
</feature>
<gene>
    <name evidence="7" type="primary">egtB</name>
    <name evidence="7" type="ORF">Pan14r_21410</name>
</gene>
<dbReference type="EC" id="1.8.-.-" evidence="7"/>
<dbReference type="AlphaFoldDB" id="A0A5C5Y6F9"/>
<name>A0A5C5Y6F9_9PLAN</name>
<feature type="domain" description="DinB-like" evidence="6">
    <location>
        <begin position="33"/>
        <end position="165"/>
    </location>
</feature>
<accession>A0A5C5Y6F9</accession>
<organism evidence="7 8">
    <name type="scientific">Crateriforma conspicua</name>
    <dbReference type="NCBI Taxonomy" id="2527996"/>
    <lineage>
        <taxon>Bacteria</taxon>
        <taxon>Pseudomonadati</taxon>
        <taxon>Planctomycetota</taxon>
        <taxon>Planctomycetia</taxon>
        <taxon>Planctomycetales</taxon>
        <taxon>Planctomycetaceae</taxon>
        <taxon>Crateriforma</taxon>
    </lineage>
</organism>
<dbReference type="InterPro" id="IPR017806">
    <property type="entry name" value="EgtB"/>
</dbReference>
<dbReference type="Pfam" id="PF12867">
    <property type="entry name" value="DinB_2"/>
    <property type="match status" value="1"/>
</dbReference>
<evidence type="ECO:0000259" key="5">
    <source>
        <dbReference type="Pfam" id="PF03781"/>
    </source>
</evidence>
<dbReference type="InterPro" id="IPR024775">
    <property type="entry name" value="DinB-like"/>
</dbReference>
<comment type="pathway">
    <text evidence="3">Amino-acid biosynthesis; ergothioneine biosynthesis.</text>
</comment>
<dbReference type="GO" id="GO:0052699">
    <property type="term" value="P:ergothioneine biosynthetic process"/>
    <property type="evidence" value="ECO:0007669"/>
    <property type="project" value="InterPro"/>
</dbReference>
<dbReference type="RefSeq" id="WP_197203548.1">
    <property type="nucleotide sequence ID" value="NZ_SJPL01000001.1"/>
</dbReference>
<evidence type="ECO:0000256" key="1">
    <source>
        <dbReference type="ARBA" id="ARBA00023002"/>
    </source>
</evidence>
<dbReference type="Proteomes" id="UP000317238">
    <property type="component" value="Unassembled WGS sequence"/>
</dbReference>
<reference evidence="7 8" key="1">
    <citation type="submission" date="2019-02" db="EMBL/GenBank/DDBJ databases">
        <title>Deep-cultivation of Planctomycetes and their phenomic and genomic characterization uncovers novel biology.</title>
        <authorList>
            <person name="Wiegand S."/>
            <person name="Jogler M."/>
            <person name="Boedeker C."/>
            <person name="Pinto D."/>
            <person name="Vollmers J."/>
            <person name="Rivas-Marin E."/>
            <person name="Kohn T."/>
            <person name="Peeters S.H."/>
            <person name="Heuer A."/>
            <person name="Rast P."/>
            <person name="Oberbeckmann S."/>
            <person name="Bunk B."/>
            <person name="Jeske O."/>
            <person name="Meyerdierks A."/>
            <person name="Storesund J.E."/>
            <person name="Kallscheuer N."/>
            <person name="Luecker S."/>
            <person name="Lage O.M."/>
            <person name="Pohl T."/>
            <person name="Merkel B.J."/>
            <person name="Hornburger P."/>
            <person name="Mueller R.-W."/>
            <person name="Bruemmer F."/>
            <person name="Labrenz M."/>
            <person name="Spormann A.M."/>
            <person name="Op Den Camp H."/>
            <person name="Overmann J."/>
            <person name="Amann R."/>
            <person name="Jetten M.S.M."/>
            <person name="Mascher T."/>
            <person name="Medema M.H."/>
            <person name="Devos D.P."/>
            <person name="Kaster A.-K."/>
            <person name="Ovreas L."/>
            <person name="Rohde M."/>
            <person name="Galperin M.Y."/>
            <person name="Jogler C."/>
        </authorList>
    </citation>
    <scope>NUCLEOTIDE SEQUENCE [LARGE SCALE GENOMIC DNA]</scope>
    <source>
        <strain evidence="7 8">Pan14r</strain>
    </source>
</reference>
<dbReference type="PANTHER" id="PTHR23150:SF36">
    <property type="entry name" value="HERCYNINE OXYGENASE"/>
    <property type="match status" value="1"/>
</dbReference>
<dbReference type="Pfam" id="PF03781">
    <property type="entry name" value="FGE-sulfatase"/>
    <property type="match status" value="1"/>
</dbReference>
<sequence length="440" mass="49092">MSSTPDTCESAAGSSASHGDVVTDGQALAKRYADVRALSDSIVAPLQPEDCVLQSMPDASPIRWHLAHTTWFFETFVLADRCDAPVADESFRYLFNSYYNTVGDQFPRHQRGLLSRPTVREVMGYRRDVDDAVVTLLRNADVVDESLARVIELGLNHEQQHQELMLTDIKHAFAQNPLYPAHVDAECGPCDAPELQWISSDGGVVNMGCTGDRFCFDNELPQHRVFLEPFQIANRLVTNAEYQQFIEDGGYQDPRHWLSAGWATVQQQGWTNPIYWIRQGEGFDEFTLGGCHPIDPDAPVAHLSYFEADAFARWSRARLPTEAEWETVAREPSPDDPTSGECIDALRPVHPTHGTPSASGVSGLYGTLWQWTSSSYGPYPGYTPPEGALGEYNGKFMCNQYVLRGSSCATSPGHARRTYRNFFGPDARWQFTGIRLARSV</sequence>